<evidence type="ECO:0000313" key="3">
    <source>
        <dbReference type="RefSeq" id="XP_060675832.1"/>
    </source>
</evidence>
<dbReference type="InterPro" id="IPR007612">
    <property type="entry name" value="LOR"/>
</dbReference>
<sequence length="184" mass="21238">MEAPRVANGIPMVKVVKEEFCVPHLVELIVKKIDSITSRMKYQISDVNGKVQFEVDDFQQTYRLKRRGKSMHDAAGFGLPVLILFEDKKHRHRWTVHRGGSSLGNDPLFSAQRSYTTEMRPRVEVFLPTSATEGICDFQIVEYYSSKFYKVYKDHTVIAEVNYSSEFTGCCKLDETVFQSDWLP</sequence>
<evidence type="ECO:0000256" key="1">
    <source>
        <dbReference type="ARBA" id="ARBA00005437"/>
    </source>
</evidence>
<name>A0ABM4AGH2_ZIZJJ</name>
<dbReference type="Proteomes" id="UP001652623">
    <property type="component" value="Chromosome 8"/>
</dbReference>
<dbReference type="GeneID" id="125421572"/>
<proteinExistence type="inferred from homology"/>
<comment type="similarity">
    <text evidence="1">Belongs to the LOR family.</text>
</comment>
<dbReference type="Gene3D" id="2.40.160.200">
    <property type="entry name" value="LURP1-related"/>
    <property type="match status" value="1"/>
</dbReference>
<dbReference type="SUPFAM" id="SSF54518">
    <property type="entry name" value="Tubby C-terminal domain-like"/>
    <property type="match status" value="1"/>
</dbReference>
<dbReference type="Pfam" id="PF04525">
    <property type="entry name" value="LOR"/>
    <property type="match status" value="1"/>
</dbReference>
<dbReference type="RefSeq" id="XP_060675832.1">
    <property type="nucleotide sequence ID" value="XM_060819849.1"/>
</dbReference>
<gene>
    <name evidence="3" type="primary">LOC125421572</name>
</gene>
<accession>A0ABM4AGH2</accession>
<dbReference type="PANTHER" id="PTHR31087">
    <property type="match status" value="1"/>
</dbReference>
<keyword evidence="2" id="KW-1185">Reference proteome</keyword>
<organism evidence="2 3">
    <name type="scientific">Ziziphus jujuba</name>
    <name type="common">Chinese jujube</name>
    <name type="synonym">Ziziphus sativa</name>
    <dbReference type="NCBI Taxonomy" id="326968"/>
    <lineage>
        <taxon>Eukaryota</taxon>
        <taxon>Viridiplantae</taxon>
        <taxon>Streptophyta</taxon>
        <taxon>Embryophyta</taxon>
        <taxon>Tracheophyta</taxon>
        <taxon>Spermatophyta</taxon>
        <taxon>Magnoliopsida</taxon>
        <taxon>eudicotyledons</taxon>
        <taxon>Gunneridae</taxon>
        <taxon>Pentapetalae</taxon>
        <taxon>rosids</taxon>
        <taxon>fabids</taxon>
        <taxon>Rosales</taxon>
        <taxon>Rhamnaceae</taxon>
        <taxon>Paliureae</taxon>
        <taxon>Ziziphus</taxon>
    </lineage>
</organism>
<dbReference type="InterPro" id="IPR025659">
    <property type="entry name" value="Tubby-like_C"/>
</dbReference>
<protein>
    <submittedName>
        <fullName evidence="3">Protein LURP-one-related 14-like</fullName>
    </submittedName>
</protein>
<dbReference type="PANTHER" id="PTHR31087:SF156">
    <property type="entry name" value="PROTEIN LURP1-LIKE"/>
    <property type="match status" value="1"/>
</dbReference>
<evidence type="ECO:0000313" key="2">
    <source>
        <dbReference type="Proteomes" id="UP001652623"/>
    </source>
</evidence>
<reference evidence="3" key="1">
    <citation type="submission" date="2025-08" db="UniProtKB">
        <authorList>
            <consortium name="RefSeq"/>
        </authorList>
    </citation>
    <scope>IDENTIFICATION</scope>
    <source>
        <tissue evidence="3">Seedling</tissue>
    </source>
</reference>
<dbReference type="InterPro" id="IPR038595">
    <property type="entry name" value="LOR_sf"/>
</dbReference>